<evidence type="ECO:0000313" key="1">
    <source>
        <dbReference type="EMBL" id="ABM75980.1"/>
    </source>
</evidence>
<name>A2C3C0_PROM1</name>
<dbReference type="EMBL" id="CP000553">
    <property type="protein sequence ID" value="ABM75980.1"/>
    <property type="molecule type" value="Genomic_DNA"/>
</dbReference>
<dbReference type="RefSeq" id="WP_011824009.1">
    <property type="nucleotide sequence ID" value="NC_008819.1"/>
</dbReference>
<proteinExistence type="predicted"/>
<reference evidence="2" key="1">
    <citation type="journal article" date="2007" name="PLoS Genet.">
        <title>Patterns and implications of gene gain and loss in the evolution of Prochlorococcus.</title>
        <authorList>
            <person name="Kettler G.C."/>
            <person name="Martiny A.C."/>
            <person name="Huang K."/>
            <person name="Zucker J."/>
            <person name="Coleman M.L."/>
            <person name="Rodrigue S."/>
            <person name="Chen F."/>
            <person name="Lapidus A."/>
            <person name="Ferriera S."/>
            <person name="Johnson J."/>
            <person name="Steglich C."/>
            <person name="Church G.M."/>
            <person name="Richardson P."/>
            <person name="Chisholm S.W."/>
        </authorList>
    </citation>
    <scope>NUCLEOTIDE SEQUENCE [LARGE SCALE GENOMIC DNA]</scope>
    <source>
        <strain evidence="2">NATL1A</strain>
    </source>
</reference>
<evidence type="ECO:0000313" key="2">
    <source>
        <dbReference type="Proteomes" id="UP000002592"/>
    </source>
</evidence>
<accession>A2C3C0</accession>
<gene>
    <name evidence="1" type="ordered locus">NATL1_14221</name>
</gene>
<dbReference type="AlphaFoldDB" id="A2C3C0"/>
<dbReference type="Proteomes" id="UP000002592">
    <property type="component" value="Chromosome"/>
</dbReference>
<sequence>MDSFPKETHRYAFAMVKAARTMPVYIAEKLDHIKRLRFNVQLKNLRKRINRRIT</sequence>
<protein>
    <submittedName>
        <fullName evidence="1">Uncharacterized protein</fullName>
    </submittedName>
</protein>
<dbReference type="HOGENOM" id="CLU_203258_0_0_3"/>
<dbReference type="eggNOG" id="ENOG5032P0G">
    <property type="taxonomic scope" value="Bacteria"/>
</dbReference>
<dbReference type="KEGG" id="pme:NATL1_14221"/>
<organism evidence="1 2">
    <name type="scientific">Prochlorococcus marinus (strain NATL1A)</name>
    <dbReference type="NCBI Taxonomy" id="167555"/>
    <lineage>
        <taxon>Bacteria</taxon>
        <taxon>Bacillati</taxon>
        <taxon>Cyanobacteriota</taxon>
        <taxon>Cyanophyceae</taxon>
        <taxon>Synechococcales</taxon>
        <taxon>Prochlorococcaceae</taxon>
        <taxon>Prochlorococcus</taxon>
    </lineage>
</organism>